<dbReference type="AlphaFoldDB" id="A0A4S3JMS6"/>
<evidence type="ECO:0000313" key="2">
    <source>
        <dbReference type="EMBL" id="THC96843.1"/>
    </source>
</evidence>
<accession>A0A4S3JMS6</accession>
<dbReference type="RefSeq" id="XP_033424647.1">
    <property type="nucleotide sequence ID" value="XM_033571332.1"/>
</dbReference>
<dbReference type="Proteomes" id="UP000324241">
    <property type="component" value="Unassembled WGS sequence"/>
</dbReference>
<sequence length="130" mass="14646">MSAYDGFVPVLVHITDDTDVHEVALIDENIGSFQQLASFLYQTLRPRIPDFYLPNGERRITEIFVVWQPSDIFPMETAVVDGNIRAVLRLLAARRGVDTIRSSSSYSEPGQAKDGVLTIREVLPQIWKAI</sequence>
<evidence type="ECO:0000313" key="1">
    <source>
        <dbReference type="EMBL" id="KAA8645286.1"/>
    </source>
</evidence>
<organism evidence="2 3">
    <name type="scientific">Aspergillus tanneri</name>
    <dbReference type="NCBI Taxonomy" id="1220188"/>
    <lineage>
        <taxon>Eukaryota</taxon>
        <taxon>Fungi</taxon>
        <taxon>Dikarya</taxon>
        <taxon>Ascomycota</taxon>
        <taxon>Pezizomycotina</taxon>
        <taxon>Eurotiomycetes</taxon>
        <taxon>Eurotiomycetidae</taxon>
        <taxon>Eurotiales</taxon>
        <taxon>Aspergillaceae</taxon>
        <taxon>Aspergillus</taxon>
        <taxon>Aspergillus subgen. Circumdati</taxon>
    </lineage>
</organism>
<reference evidence="2 3" key="1">
    <citation type="submission" date="2019-03" db="EMBL/GenBank/DDBJ databases">
        <title>The genome sequence of a newly discovered highly antifungal drug resistant Aspergillus species, Aspergillus tanneri NIH 1004.</title>
        <authorList>
            <person name="Mounaud S."/>
            <person name="Singh I."/>
            <person name="Joardar V."/>
            <person name="Pakala S."/>
            <person name="Pakala S."/>
            <person name="Venepally P."/>
            <person name="Hoover J."/>
            <person name="Nierman W."/>
            <person name="Chung J."/>
            <person name="Losada L."/>
        </authorList>
    </citation>
    <scope>NUCLEOTIDE SEQUENCE [LARGE SCALE GENOMIC DNA]</scope>
    <source>
        <strain evidence="2 3">NIH1004</strain>
    </source>
</reference>
<evidence type="ECO:0000313" key="3">
    <source>
        <dbReference type="Proteomes" id="UP000308092"/>
    </source>
</evidence>
<proteinExistence type="predicted"/>
<evidence type="ECO:0000313" key="4">
    <source>
        <dbReference type="Proteomes" id="UP000324241"/>
    </source>
</evidence>
<keyword evidence="3" id="KW-1185">Reference proteome</keyword>
<name>A0A4S3JMS6_9EURO</name>
<comment type="caution">
    <text evidence="2">The sequence shown here is derived from an EMBL/GenBank/DDBJ whole genome shotgun (WGS) entry which is preliminary data.</text>
</comment>
<reference evidence="1 4" key="2">
    <citation type="submission" date="2019-08" db="EMBL/GenBank/DDBJ databases">
        <title>The genome sequence of a newly discovered highly antifungal drug resistant Aspergillus species, Aspergillus tanneri NIH 1004.</title>
        <authorList>
            <person name="Mounaud S."/>
            <person name="Singh I."/>
            <person name="Joardar V."/>
            <person name="Pakala S."/>
            <person name="Pakala S."/>
            <person name="Venepally P."/>
            <person name="Chung J.K."/>
            <person name="Losada L."/>
            <person name="Nierman W.C."/>
        </authorList>
    </citation>
    <scope>NUCLEOTIDE SEQUENCE [LARGE SCALE GENOMIC DNA]</scope>
    <source>
        <strain evidence="1 4">NIH1004</strain>
    </source>
</reference>
<dbReference type="VEuPathDB" id="FungiDB:EYZ11_003667"/>
<gene>
    <name evidence="1" type="ORF">ATNIH1004_006705</name>
    <name evidence="2" type="ORF">EYZ11_003667</name>
</gene>
<dbReference type="OrthoDB" id="4415650at2759"/>
<dbReference type="Proteomes" id="UP000308092">
    <property type="component" value="Unassembled WGS sequence"/>
</dbReference>
<protein>
    <submittedName>
        <fullName evidence="2">Uncharacterized protein</fullName>
    </submittedName>
</protein>
<dbReference type="EMBL" id="SOSA01000096">
    <property type="protein sequence ID" value="THC96843.1"/>
    <property type="molecule type" value="Genomic_DNA"/>
</dbReference>
<dbReference type="EMBL" id="QUQM01000007">
    <property type="protein sequence ID" value="KAA8645286.1"/>
    <property type="molecule type" value="Genomic_DNA"/>
</dbReference>
<dbReference type="GeneID" id="54329407"/>